<comment type="caution">
    <text evidence="1">The sequence shown here is derived from an EMBL/GenBank/DDBJ whole genome shotgun (WGS) entry which is preliminary data.</text>
</comment>
<proteinExistence type="predicted"/>
<dbReference type="Proteomes" id="UP001156706">
    <property type="component" value="Unassembled WGS sequence"/>
</dbReference>
<sequence>MYKPQSLRDHLSAMVPGLNTNPDKLLLFVESGKLRTTGAGSLSFQYHYTLNVVLLDFAAHADTVFVPILMWLREHQLDLLLNHDKQSDGFQFEAELLNHETADLSIKLALTERVIVKEAKGGLDVRHAQEPKLAHHDKRPWELFIRTDKVA</sequence>
<name>A0ABQ5YHX4_9NEIS</name>
<dbReference type="InterPro" id="IPR009678">
    <property type="entry name" value="Phage_tail_completion_R"/>
</dbReference>
<evidence type="ECO:0000313" key="1">
    <source>
        <dbReference type="EMBL" id="GLR13257.1"/>
    </source>
</evidence>
<reference evidence="2" key="1">
    <citation type="journal article" date="2019" name="Int. J. Syst. Evol. Microbiol.">
        <title>The Global Catalogue of Microorganisms (GCM) 10K type strain sequencing project: providing services to taxonomists for standard genome sequencing and annotation.</title>
        <authorList>
            <consortium name="The Broad Institute Genomics Platform"/>
            <consortium name="The Broad Institute Genome Sequencing Center for Infectious Disease"/>
            <person name="Wu L."/>
            <person name="Ma J."/>
        </authorList>
    </citation>
    <scope>NUCLEOTIDE SEQUENCE [LARGE SCALE GENOMIC DNA]</scope>
    <source>
        <strain evidence="2">NBRC 110044</strain>
    </source>
</reference>
<dbReference type="EMBL" id="BSOG01000002">
    <property type="protein sequence ID" value="GLR13257.1"/>
    <property type="molecule type" value="Genomic_DNA"/>
</dbReference>
<dbReference type="Pfam" id="PF06891">
    <property type="entry name" value="P2_Phage_GpR"/>
    <property type="match status" value="1"/>
</dbReference>
<keyword evidence="2" id="KW-1185">Reference proteome</keyword>
<gene>
    <name evidence="1" type="ORF">GCM10007907_20470</name>
</gene>
<evidence type="ECO:0000313" key="2">
    <source>
        <dbReference type="Proteomes" id="UP001156706"/>
    </source>
</evidence>
<protein>
    <submittedName>
        <fullName evidence="1">Tail protein</fullName>
    </submittedName>
</protein>
<accession>A0ABQ5YHX4</accession>
<dbReference type="RefSeq" id="WP_284196364.1">
    <property type="nucleotide sequence ID" value="NZ_BSOG01000002.1"/>
</dbReference>
<organism evidence="1 2">
    <name type="scientific">Chitinimonas prasina</name>
    <dbReference type="NCBI Taxonomy" id="1434937"/>
    <lineage>
        <taxon>Bacteria</taxon>
        <taxon>Pseudomonadati</taxon>
        <taxon>Pseudomonadota</taxon>
        <taxon>Betaproteobacteria</taxon>
        <taxon>Neisseriales</taxon>
        <taxon>Chitinibacteraceae</taxon>
        <taxon>Chitinimonas</taxon>
    </lineage>
</organism>